<keyword evidence="2" id="KW-0768">Sushi</keyword>
<dbReference type="Pfam" id="PF00084">
    <property type="entry name" value="Sushi"/>
    <property type="match status" value="2"/>
</dbReference>
<evidence type="ECO:0000256" key="1">
    <source>
        <dbReference type="ARBA" id="ARBA00023157"/>
    </source>
</evidence>
<dbReference type="InterPro" id="IPR043543">
    <property type="entry name" value="PAPPA/PAPPA2"/>
</dbReference>
<dbReference type="EMBL" id="JAIPUX010005289">
    <property type="protein sequence ID" value="KAH0618249.1"/>
    <property type="molecule type" value="Genomic_DNA"/>
</dbReference>
<dbReference type="InterPro" id="IPR000436">
    <property type="entry name" value="Sushi_SCR_CCP_dom"/>
</dbReference>
<gene>
    <name evidence="4" type="ORF">JD844_017270</name>
</gene>
<comment type="caution">
    <text evidence="4">The sequence shown here is derived from an EMBL/GenBank/DDBJ whole genome shotgun (WGS) entry which is preliminary data.</text>
</comment>
<dbReference type="CDD" id="cd00033">
    <property type="entry name" value="CCP"/>
    <property type="match status" value="2"/>
</dbReference>
<dbReference type="InterPro" id="IPR035976">
    <property type="entry name" value="Sushi/SCR/CCP_sf"/>
</dbReference>
<dbReference type="PROSITE" id="PS50923">
    <property type="entry name" value="SUSHI"/>
    <property type="match status" value="1"/>
</dbReference>
<evidence type="ECO:0000259" key="3">
    <source>
        <dbReference type="PROSITE" id="PS50923"/>
    </source>
</evidence>
<keyword evidence="5" id="KW-1185">Reference proteome</keyword>
<protein>
    <recommendedName>
        <fullName evidence="3">Sushi domain-containing protein</fullName>
    </recommendedName>
</protein>
<reference evidence="4 5" key="1">
    <citation type="journal article" date="2022" name="Gigascience">
        <title>A chromosome-level genome assembly and annotation of the desert horned lizard, Phrynosoma platyrhinos, provides insight into chromosomal rearrangements among reptiles.</title>
        <authorList>
            <person name="Koochekian N."/>
            <person name="Ascanio A."/>
            <person name="Farleigh K."/>
            <person name="Card D.C."/>
            <person name="Schield D.R."/>
            <person name="Castoe T.A."/>
            <person name="Jezkova T."/>
        </authorList>
    </citation>
    <scope>NUCLEOTIDE SEQUENCE [LARGE SCALE GENOMIC DNA]</scope>
    <source>
        <strain evidence="4">NK-2021</strain>
    </source>
</reference>
<name>A0ABQ7SLR1_PHRPL</name>
<organism evidence="4 5">
    <name type="scientific">Phrynosoma platyrhinos</name>
    <name type="common">Desert horned lizard</name>
    <dbReference type="NCBI Taxonomy" id="52577"/>
    <lineage>
        <taxon>Eukaryota</taxon>
        <taxon>Metazoa</taxon>
        <taxon>Chordata</taxon>
        <taxon>Craniata</taxon>
        <taxon>Vertebrata</taxon>
        <taxon>Euteleostomi</taxon>
        <taxon>Lepidosauria</taxon>
        <taxon>Squamata</taxon>
        <taxon>Bifurcata</taxon>
        <taxon>Unidentata</taxon>
        <taxon>Episquamata</taxon>
        <taxon>Toxicofera</taxon>
        <taxon>Iguania</taxon>
        <taxon>Phrynosomatidae</taxon>
        <taxon>Phrynosomatinae</taxon>
        <taxon>Phrynosoma</taxon>
    </lineage>
</organism>
<evidence type="ECO:0000256" key="2">
    <source>
        <dbReference type="PROSITE-ProRule" id="PRU00302"/>
    </source>
</evidence>
<keyword evidence="1" id="KW-1015">Disulfide bond</keyword>
<evidence type="ECO:0000313" key="4">
    <source>
        <dbReference type="EMBL" id="KAH0618249.1"/>
    </source>
</evidence>
<dbReference type="Proteomes" id="UP000826234">
    <property type="component" value="Unassembled WGS sequence"/>
</dbReference>
<accession>A0ABQ7SLR1</accession>
<feature type="domain" description="Sushi" evidence="3">
    <location>
        <begin position="169"/>
        <end position="230"/>
    </location>
</feature>
<dbReference type="PANTHER" id="PTHR46130">
    <property type="entry name" value="LAMGL DOMAIN-CONTAINING PROTEIN"/>
    <property type="match status" value="1"/>
</dbReference>
<sequence length="289" mass="32107">MDSELFYSSATYELSCQQNPLIINVTENIAFHQITSALFNFSSISVGISAVALRTHLPLDSSSPSNCLPEHEGHGCQRLSCILVIFLLFYSCTQHTCGEQGSCVLPHIHHGAVANCTLNHLGHMECSISCEKGFVLHDNRGQLLHPGQKEILLTCNSGQWDRSVTCDPIDCQFPDQSLVLYAEFSCPKGTTYLKQCFFSCIKPAKLQGMSQWLTCLDDGLWSLPEAYCKLECDTPRLVANAKLLVPRCLQGNHDVGSVCRYECKPGYYVAETAEEKPRKYENITTDPSL</sequence>
<proteinExistence type="predicted"/>
<evidence type="ECO:0000313" key="5">
    <source>
        <dbReference type="Proteomes" id="UP000826234"/>
    </source>
</evidence>
<dbReference type="PANTHER" id="PTHR46130:SF1">
    <property type="entry name" value="PAPPALYSIN-2"/>
    <property type="match status" value="1"/>
</dbReference>
<dbReference type="SMART" id="SM00032">
    <property type="entry name" value="CCP"/>
    <property type="match status" value="3"/>
</dbReference>
<dbReference type="Gene3D" id="2.10.70.10">
    <property type="entry name" value="Complement Module, domain 1"/>
    <property type="match status" value="3"/>
</dbReference>
<dbReference type="SUPFAM" id="SSF57535">
    <property type="entry name" value="Complement control module/SCR domain"/>
    <property type="match status" value="3"/>
</dbReference>
<comment type="caution">
    <text evidence="2">Lacks conserved residue(s) required for the propagation of feature annotation.</text>
</comment>